<proteinExistence type="predicted"/>
<evidence type="ECO:0000256" key="1">
    <source>
        <dbReference type="SAM" id="SignalP"/>
    </source>
</evidence>
<accession>A0AAF3EJI1</accession>
<reference evidence="3" key="1">
    <citation type="submission" date="2024-02" db="UniProtKB">
        <authorList>
            <consortium name="WormBaseParasite"/>
        </authorList>
    </citation>
    <scope>IDENTIFICATION</scope>
</reference>
<evidence type="ECO:0000313" key="3">
    <source>
        <dbReference type="WBParaSite" id="MBELARI_LOCUS14176"/>
    </source>
</evidence>
<dbReference type="Proteomes" id="UP000887575">
    <property type="component" value="Unassembled WGS sequence"/>
</dbReference>
<evidence type="ECO:0000313" key="2">
    <source>
        <dbReference type="Proteomes" id="UP000887575"/>
    </source>
</evidence>
<dbReference type="AlphaFoldDB" id="A0AAF3EJI1"/>
<organism evidence="2 3">
    <name type="scientific">Mesorhabditis belari</name>
    <dbReference type="NCBI Taxonomy" id="2138241"/>
    <lineage>
        <taxon>Eukaryota</taxon>
        <taxon>Metazoa</taxon>
        <taxon>Ecdysozoa</taxon>
        <taxon>Nematoda</taxon>
        <taxon>Chromadorea</taxon>
        <taxon>Rhabditida</taxon>
        <taxon>Rhabditina</taxon>
        <taxon>Rhabditomorpha</taxon>
        <taxon>Rhabditoidea</taxon>
        <taxon>Rhabditidae</taxon>
        <taxon>Mesorhabditinae</taxon>
        <taxon>Mesorhabditis</taxon>
    </lineage>
</organism>
<protein>
    <submittedName>
        <fullName evidence="3">Uncharacterized protein</fullName>
    </submittedName>
</protein>
<feature type="chain" id="PRO_5042271123" evidence="1">
    <location>
        <begin position="19"/>
        <end position="168"/>
    </location>
</feature>
<feature type="signal peptide" evidence="1">
    <location>
        <begin position="1"/>
        <end position="18"/>
    </location>
</feature>
<keyword evidence="2" id="KW-1185">Reference proteome</keyword>
<sequence>MYLLFAVLVSHALPAILSLPICTECPTGGIWSRWRDTTDCTKRCGLNAKSTTTTATYGCDSCTLAQLLAIRRPPSPATFTPVFSYDSVTGCAQVSGNCSGSAVDVVQIGGSAVAGQTGFLGYVCGCGWVSTKPEAPFVCSPAGKWQFGGETLGDWYCYVYASCPCSGK</sequence>
<dbReference type="WBParaSite" id="MBELARI_LOCUS14176">
    <property type="protein sequence ID" value="MBELARI_LOCUS14176"/>
    <property type="gene ID" value="MBELARI_LOCUS14176"/>
</dbReference>
<name>A0AAF3EJI1_9BILA</name>
<keyword evidence="1" id="KW-0732">Signal</keyword>